<accession>A0A367IQE6</accession>
<gene>
    <name evidence="6" type="primary">MSH5_1</name>
    <name evidence="6" type="ORF">CU098_000251</name>
</gene>
<comment type="caution">
    <text evidence="6">The sequence shown here is derived from an EMBL/GenBank/DDBJ whole genome shotgun (WGS) entry which is preliminary data.</text>
</comment>
<evidence type="ECO:0000313" key="7">
    <source>
        <dbReference type="Proteomes" id="UP000253551"/>
    </source>
</evidence>
<feature type="non-terminal residue" evidence="6">
    <location>
        <position position="1"/>
    </location>
</feature>
<sequence>TQSQMSHIEDMKIIGADINSLVDFEESKREGRNIIKEGIDTELDALKKKYESLDDYLLHVAQDISTTLPVGIGAALNVVYFPQLGYLLTLPKVKYVSGGSNSSAISEDPYGCLYGFRLQFTTADNMYYKNERTKDREIEIIQGLSERVLEYKVQFTELVDTLSYLDCLIALSVIALKFGYVRPVMTDTNVLEIKKGRHPLQELCVETFIPNDTHLEGGKGFENNSTVADDDRINSIQVVTGANFSGKSVYLKQVALVTFMAHIGSFVPASSATVGITDKLFTRTQTLETISKPQSAFAYDLQQLQKALSNSTCRSLVIIDEFGKGTENADGAALFCSILGYFLSMTDQCPKVLSSTHFH</sequence>
<reference evidence="6 7" key="1">
    <citation type="journal article" date="2018" name="G3 (Bethesda)">
        <title>Phylogenetic and Phylogenomic Definition of Rhizopus Species.</title>
        <authorList>
            <person name="Gryganskyi A.P."/>
            <person name="Golan J."/>
            <person name="Dolatabadi S."/>
            <person name="Mondo S."/>
            <person name="Robb S."/>
            <person name="Idnurm A."/>
            <person name="Muszewska A."/>
            <person name="Steczkiewicz K."/>
            <person name="Masonjones S."/>
            <person name="Liao H.L."/>
            <person name="Gajdeczka M.T."/>
            <person name="Anike F."/>
            <person name="Vuek A."/>
            <person name="Anishchenko I.M."/>
            <person name="Voigt K."/>
            <person name="de Hoog G.S."/>
            <person name="Smith M.E."/>
            <person name="Heitman J."/>
            <person name="Vilgalys R."/>
            <person name="Stajich J.E."/>
        </authorList>
    </citation>
    <scope>NUCLEOTIDE SEQUENCE [LARGE SCALE GENOMIC DNA]</scope>
    <source>
        <strain evidence="6 7">LSU 92-RS-03</strain>
    </source>
</reference>
<dbReference type="PANTHER" id="PTHR11361:SF20">
    <property type="entry name" value="MUTS PROTEIN HOMOLOG 5"/>
    <property type="match status" value="1"/>
</dbReference>
<keyword evidence="7" id="KW-1185">Reference proteome</keyword>
<evidence type="ECO:0000256" key="1">
    <source>
        <dbReference type="ARBA" id="ARBA00006271"/>
    </source>
</evidence>
<dbReference type="SMART" id="SM00534">
    <property type="entry name" value="MUTSac"/>
    <property type="match status" value="1"/>
</dbReference>
<evidence type="ECO:0000256" key="4">
    <source>
        <dbReference type="ARBA" id="ARBA00023125"/>
    </source>
</evidence>
<dbReference type="GO" id="GO:0030983">
    <property type="term" value="F:mismatched DNA binding"/>
    <property type="evidence" value="ECO:0007669"/>
    <property type="project" value="InterPro"/>
</dbReference>
<feature type="non-terminal residue" evidence="6">
    <location>
        <position position="359"/>
    </location>
</feature>
<dbReference type="PANTHER" id="PTHR11361">
    <property type="entry name" value="DNA MISMATCH REPAIR PROTEIN MUTS FAMILY MEMBER"/>
    <property type="match status" value="1"/>
</dbReference>
<dbReference type="OrthoDB" id="2285215at2759"/>
<name>A0A367IQE6_RHIST</name>
<dbReference type="InterPro" id="IPR027417">
    <property type="entry name" value="P-loop_NTPase"/>
</dbReference>
<dbReference type="Pfam" id="PF00488">
    <property type="entry name" value="MutS_V"/>
    <property type="match status" value="1"/>
</dbReference>
<dbReference type="SUPFAM" id="SSF52540">
    <property type="entry name" value="P-loop containing nucleoside triphosphate hydrolases"/>
    <property type="match status" value="1"/>
</dbReference>
<dbReference type="PROSITE" id="PS00486">
    <property type="entry name" value="DNA_MISMATCH_REPAIR_2"/>
    <property type="match status" value="1"/>
</dbReference>
<dbReference type="EMBL" id="PJQM01006311">
    <property type="protein sequence ID" value="RCH79885.1"/>
    <property type="molecule type" value="Genomic_DNA"/>
</dbReference>
<dbReference type="GO" id="GO:0051026">
    <property type="term" value="P:chiasma assembly"/>
    <property type="evidence" value="ECO:0007669"/>
    <property type="project" value="TreeGrafter"/>
</dbReference>
<evidence type="ECO:0000256" key="2">
    <source>
        <dbReference type="ARBA" id="ARBA00022741"/>
    </source>
</evidence>
<dbReference type="InterPro" id="IPR045076">
    <property type="entry name" value="MutS"/>
</dbReference>
<dbReference type="GO" id="GO:0140664">
    <property type="term" value="F:ATP-dependent DNA damage sensor activity"/>
    <property type="evidence" value="ECO:0007669"/>
    <property type="project" value="InterPro"/>
</dbReference>
<keyword evidence="2" id="KW-0547">Nucleotide-binding</keyword>
<evidence type="ECO:0000259" key="5">
    <source>
        <dbReference type="PROSITE" id="PS00486"/>
    </source>
</evidence>
<dbReference type="GO" id="GO:0005524">
    <property type="term" value="F:ATP binding"/>
    <property type="evidence" value="ECO:0007669"/>
    <property type="project" value="UniProtKB-KW"/>
</dbReference>
<evidence type="ECO:0000256" key="3">
    <source>
        <dbReference type="ARBA" id="ARBA00022840"/>
    </source>
</evidence>
<dbReference type="SUPFAM" id="SSF48334">
    <property type="entry name" value="DNA repair protein MutS, domain III"/>
    <property type="match status" value="1"/>
</dbReference>
<keyword evidence="3" id="KW-0067">ATP-binding</keyword>
<dbReference type="AlphaFoldDB" id="A0A367IQE6"/>
<evidence type="ECO:0000313" key="6">
    <source>
        <dbReference type="EMBL" id="RCH79885.1"/>
    </source>
</evidence>
<feature type="domain" description="DNA mismatch repair proteins mutS family" evidence="5">
    <location>
        <begin position="315"/>
        <end position="331"/>
    </location>
</feature>
<dbReference type="InterPro" id="IPR000432">
    <property type="entry name" value="DNA_mismatch_repair_MutS_C"/>
</dbReference>
<dbReference type="InterPro" id="IPR036187">
    <property type="entry name" value="DNA_mismatch_repair_MutS_sf"/>
</dbReference>
<proteinExistence type="inferred from homology"/>
<keyword evidence="4" id="KW-0238">DNA-binding</keyword>
<dbReference type="Proteomes" id="UP000253551">
    <property type="component" value="Unassembled WGS sequence"/>
</dbReference>
<organism evidence="6 7">
    <name type="scientific">Rhizopus stolonifer</name>
    <name type="common">Rhizopus nigricans</name>
    <dbReference type="NCBI Taxonomy" id="4846"/>
    <lineage>
        <taxon>Eukaryota</taxon>
        <taxon>Fungi</taxon>
        <taxon>Fungi incertae sedis</taxon>
        <taxon>Mucoromycota</taxon>
        <taxon>Mucoromycotina</taxon>
        <taxon>Mucoromycetes</taxon>
        <taxon>Mucorales</taxon>
        <taxon>Mucorineae</taxon>
        <taxon>Rhizopodaceae</taxon>
        <taxon>Rhizopus</taxon>
    </lineage>
</organism>
<dbReference type="GO" id="GO:0006298">
    <property type="term" value="P:mismatch repair"/>
    <property type="evidence" value="ECO:0007669"/>
    <property type="project" value="InterPro"/>
</dbReference>
<comment type="similarity">
    <text evidence="1">Belongs to the DNA mismatch repair MutS family.</text>
</comment>
<dbReference type="Gene3D" id="1.10.1420.10">
    <property type="match status" value="2"/>
</dbReference>
<dbReference type="Gene3D" id="3.40.50.300">
    <property type="entry name" value="P-loop containing nucleotide triphosphate hydrolases"/>
    <property type="match status" value="1"/>
</dbReference>
<dbReference type="STRING" id="4846.A0A367IQE6"/>
<dbReference type="GO" id="GO:0005634">
    <property type="term" value="C:nucleus"/>
    <property type="evidence" value="ECO:0007669"/>
    <property type="project" value="TreeGrafter"/>
</dbReference>
<protein>
    <submittedName>
        <fullName evidence="6">MutS protein msh5</fullName>
    </submittedName>
</protein>